<accession>A0AAP0KVT5</accession>
<name>A0AAP0KVT5_9MAGN</name>
<dbReference type="Gene3D" id="3.30.559.10">
    <property type="entry name" value="Chloramphenicol acetyltransferase-like domain"/>
    <property type="match status" value="2"/>
</dbReference>
<organism evidence="2 3">
    <name type="scientific">Stephania cephalantha</name>
    <dbReference type="NCBI Taxonomy" id="152367"/>
    <lineage>
        <taxon>Eukaryota</taxon>
        <taxon>Viridiplantae</taxon>
        <taxon>Streptophyta</taxon>
        <taxon>Embryophyta</taxon>
        <taxon>Tracheophyta</taxon>
        <taxon>Spermatophyta</taxon>
        <taxon>Magnoliopsida</taxon>
        <taxon>Ranunculales</taxon>
        <taxon>Menispermaceae</taxon>
        <taxon>Menispermoideae</taxon>
        <taxon>Cissampelideae</taxon>
        <taxon>Stephania</taxon>
    </lineage>
</organism>
<reference evidence="2 3" key="1">
    <citation type="submission" date="2024-01" db="EMBL/GenBank/DDBJ databases">
        <title>Genome assemblies of Stephania.</title>
        <authorList>
            <person name="Yang L."/>
        </authorList>
    </citation>
    <scope>NUCLEOTIDE SEQUENCE [LARGE SCALE GENOMIC DNA]</scope>
    <source>
        <strain evidence="2">JXDWG</strain>
        <tissue evidence="2">Leaf</tissue>
    </source>
</reference>
<comment type="caution">
    <text evidence="2">The sequence shown here is derived from an EMBL/GenBank/DDBJ whole genome shotgun (WGS) entry which is preliminary data.</text>
</comment>
<comment type="similarity">
    <text evidence="1">Belongs to the plant acyltransferase family.</text>
</comment>
<dbReference type="PANTHER" id="PTHR31642">
    <property type="entry name" value="TRICHOTHECENE 3-O-ACETYLTRANSFERASE"/>
    <property type="match status" value="1"/>
</dbReference>
<proteinExistence type="inferred from homology"/>
<dbReference type="SUPFAM" id="SSF52777">
    <property type="entry name" value="CoA-dependent acyltransferases"/>
    <property type="match status" value="1"/>
</dbReference>
<dbReference type="InterPro" id="IPR050317">
    <property type="entry name" value="Plant_Fungal_Acyltransferase"/>
</dbReference>
<sequence>MKTQQETSKLVKPMLHNPSNDTPKISLTVFDLVAEDGHIPIIYVYRPPTPSNAALELALGEVLSDYRELAGRFGTDEKGKRVILLNDEGLRFVEAFTDCTLDEAQLFNPSEALLGLHPCLDSPKELAQVQLTRFTCGSLAVGFSANHMMCDGYSVSRFLVAWGQACRGTVDIPSPLHDRTIFVPRDSSRFEFEHSDVEFQNKNNVEEYCCINNSNGVMGGDILVMHKTHFTLEMLSKIRAKASKDSNYNHSYSMFESLVGHVWRAVARACTAADDGDRYKATCLKIAVNGRRRMTPRVPDEYFGNVVLWAYPKANMKELASEPVRYAAKSIHDAVSKVKDNYFKSFIDFASSIEEGDELVPKLNLSESDVCLNLYIDSWLGFPFCDLDFGGGKPCMFMPSYRTWPGHIYVVPSYVGDGSIDVFVTLSKTQVSCFKETWFLID</sequence>
<dbReference type="Pfam" id="PF02458">
    <property type="entry name" value="Transferase"/>
    <property type="match status" value="1"/>
</dbReference>
<dbReference type="GO" id="GO:0016747">
    <property type="term" value="F:acyltransferase activity, transferring groups other than amino-acyl groups"/>
    <property type="evidence" value="ECO:0007669"/>
    <property type="project" value="TreeGrafter"/>
</dbReference>
<evidence type="ECO:0000313" key="2">
    <source>
        <dbReference type="EMBL" id="KAK9158747.1"/>
    </source>
</evidence>
<protein>
    <submittedName>
        <fullName evidence="2">Uncharacterized protein</fullName>
    </submittedName>
</protein>
<dbReference type="Proteomes" id="UP001419268">
    <property type="component" value="Unassembled WGS sequence"/>
</dbReference>
<evidence type="ECO:0000313" key="3">
    <source>
        <dbReference type="Proteomes" id="UP001419268"/>
    </source>
</evidence>
<dbReference type="PANTHER" id="PTHR31642:SF13">
    <property type="entry name" value="AGMATINE HYDROXYCINNAMOYLTRANSFERASE 1"/>
    <property type="match status" value="1"/>
</dbReference>
<keyword evidence="3" id="KW-1185">Reference proteome</keyword>
<gene>
    <name evidence="2" type="ORF">Scep_005321</name>
</gene>
<evidence type="ECO:0000256" key="1">
    <source>
        <dbReference type="ARBA" id="ARBA00009861"/>
    </source>
</evidence>
<dbReference type="InterPro" id="IPR023213">
    <property type="entry name" value="CAT-like_dom_sf"/>
</dbReference>
<dbReference type="EMBL" id="JBBNAG010000002">
    <property type="protein sequence ID" value="KAK9158747.1"/>
    <property type="molecule type" value="Genomic_DNA"/>
</dbReference>
<dbReference type="AlphaFoldDB" id="A0AAP0KVT5"/>